<dbReference type="AlphaFoldDB" id="A0AAY4A5D7"/>
<evidence type="ECO:0000313" key="7">
    <source>
        <dbReference type="Ensembl" id="ENSDCDP00010004212.1"/>
    </source>
</evidence>
<dbReference type="GO" id="GO:0005544">
    <property type="term" value="F:calcium-dependent phospholipid binding"/>
    <property type="evidence" value="ECO:0007669"/>
    <property type="project" value="UniProtKB-KW"/>
</dbReference>
<dbReference type="Ensembl" id="ENSDCDT00010004366.1">
    <property type="protein sequence ID" value="ENSDCDP00010004212.1"/>
    <property type="gene ID" value="ENSDCDG00010001652.1"/>
</dbReference>
<reference evidence="7" key="3">
    <citation type="submission" date="2025-09" db="UniProtKB">
        <authorList>
            <consortium name="Ensembl"/>
        </authorList>
    </citation>
    <scope>IDENTIFICATION</scope>
</reference>
<dbReference type="InterPro" id="IPR037104">
    <property type="entry name" value="Annexin_sf"/>
</dbReference>
<dbReference type="PANTHER" id="PTHR10502">
    <property type="entry name" value="ANNEXIN"/>
    <property type="match status" value="1"/>
</dbReference>
<dbReference type="PANTHER" id="PTHR10502:SF26">
    <property type="entry name" value="ANNEXIN A5"/>
    <property type="match status" value="1"/>
</dbReference>
<dbReference type="SUPFAM" id="SSF47874">
    <property type="entry name" value="Annexin"/>
    <property type="match status" value="2"/>
</dbReference>
<evidence type="ECO:0000256" key="1">
    <source>
        <dbReference type="ARBA" id="ARBA00007831"/>
    </source>
</evidence>
<evidence type="ECO:0000313" key="8">
    <source>
        <dbReference type="Proteomes" id="UP000694580"/>
    </source>
</evidence>
<dbReference type="PROSITE" id="PS00223">
    <property type="entry name" value="ANNEXIN_1"/>
    <property type="match status" value="4"/>
</dbReference>
<evidence type="ECO:0000256" key="5">
    <source>
        <dbReference type="ARBA" id="ARBA00023302"/>
    </source>
</evidence>
<dbReference type="Pfam" id="PF00191">
    <property type="entry name" value="Annexin"/>
    <property type="match status" value="7"/>
</dbReference>
<dbReference type="InterPro" id="IPR001464">
    <property type="entry name" value="Annexin"/>
</dbReference>
<dbReference type="FunFam" id="1.10.220.10:FF:000002">
    <property type="entry name" value="Annexin"/>
    <property type="match status" value="1"/>
</dbReference>
<keyword evidence="2 6" id="KW-0677">Repeat</keyword>
<dbReference type="SMART" id="SM00335">
    <property type="entry name" value="ANX"/>
    <property type="match status" value="6"/>
</dbReference>
<dbReference type="GeneTree" id="ENSGT00940000155988"/>
<proteinExistence type="inferred from homology"/>
<name>A0AAY4A5D7_9TELE</name>
<evidence type="ECO:0000256" key="3">
    <source>
        <dbReference type="ARBA" id="ARBA00022837"/>
    </source>
</evidence>
<evidence type="ECO:0000256" key="6">
    <source>
        <dbReference type="RuleBase" id="RU003540"/>
    </source>
</evidence>
<comment type="similarity">
    <text evidence="1 6">Belongs to the annexin family.</text>
</comment>
<keyword evidence="5 6" id="KW-0111">Calcium/phospholipid-binding</keyword>
<dbReference type="GO" id="GO:0005634">
    <property type="term" value="C:nucleus"/>
    <property type="evidence" value="ECO:0007669"/>
    <property type="project" value="TreeGrafter"/>
</dbReference>
<dbReference type="FunFam" id="1.10.220.10:FF:000004">
    <property type="entry name" value="Annexin"/>
    <property type="match status" value="2"/>
</dbReference>
<accession>A0AAY4A5D7</accession>
<dbReference type="GO" id="GO:0012506">
    <property type="term" value="C:vesicle membrane"/>
    <property type="evidence" value="ECO:0007669"/>
    <property type="project" value="TreeGrafter"/>
</dbReference>
<reference evidence="7" key="2">
    <citation type="submission" date="2025-08" db="UniProtKB">
        <authorList>
            <consortium name="Ensembl"/>
        </authorList>
    </citation>
    <scope>IDENTIFICATION</scope>
</reference>
<organism evidence="7 8">
    <name type="scientific">Denticeps clupeoides</name>
    <name type="common">denticle herring</name>
    <dbReference type="NCBI Taxonomy" id="299321"/>
    <lineage>
        <taxon>Eukaryota</taxon>
        <taxon>Metazoa</taxon>
        <taxon>Chordata</taxon>
        <taxon>Craniata</taxon>
        <taxon>Vertebrata</taxon>
        <taxon>Euteleostomi</taxon>
        <taxon>Actinopterygii</taxon>
        <taxon>Neopterygii</taxon>
        <taxon>Teleostei</taxon>
        <taxon>Clupei</taxon>
        <taxon>Clupeiformes</taxon>
        <taxon>Denticipitoidei</taxon>
        <taxon>Denticipitidae</taxon>
        <taxon>Denticeps</taxon>
    </lineage>
</organism>
<dbReference type="Proteomes" id="UP000694580">
    <property type="component" value="Chromosome 4"/>
</dbReference>
<dbReference type="PRINTS" id="PR00196">
    <property type="entry name" value="ANNEXIN"/>
</dbReference>
<dbReference type="FunFam" id="1.10.220.10:FF:000022">
    <property type="entry name" value="Annexin A5"/>
    <property type="match status" value="1"/>
</dbReference>
<reference evidence="7 8" key="1">
    <citation type="submission" date="2020-06" db="EMBL/GenBank/DDBJ databases">
        <authorList>
            <consortium name="Wellcome Sanger Institute Data Sharing"/>
        </authorList>
    </citation>
    <scope>NUCLEOTIDE SEQUENCE [LARGE SCALE GENOMIC DNA]</scope>
</reference>
<protein>
    <recommendedName>
        <fullName evidence="6">Annexin</fullName>
    </recommendedName>
</protein>
<dbReference type="PROSITE" id="PS51897">
    <property type="entry name" value="ANNEXIN_2"/>
    <property type="match status" value="6"/>
</dbReference>
<keyword evidence="3 6" id="KW-0106">Calcium</keyword>
<comment type="domain">
    <text evidence="6">A pair of annexin repeats may form one binding site for calcium and phospholipid.</text>
</comment>
<evidence type="ECO:0000256" key="2">
    <source>
        <dbReference type="ARBA" id="ARBA00022737"/>
    </source>
</evidence>
<dbReference type="GO" id="GO:0005737">
    <property type="term" value="C:cytoplasm"/>
    <property type="evidence" value="ECO:0007669"/>
    <property type="project" value="TreeGrafter"/>
</dbReference>
<dbReference type="FunFam" id="1.10.220.10:FF:000003">
    <property type="entry name" value="Annexin"/>
    <property type="match status" value="1"/>
</dbReference>
<dbReference type="InterPro" id="IPR018502">
    <property type="entry name" value="Annexin_repeat"/>
</dbReference>
<dbReference type="GO" id="GO:0001786">
    <property type="term" value="F:phosphatidylserine binding"/>
    <property type="evidence" value="ECO:0007669"/>
    <property type="project" value="TreeGrafter"/>
</dbReference>
<dbReference type="GO" id="GO:0005509">
    <property type="term" value="F:calcium ion binding"/>
    <property type="evidence" value="ECO:0007669"/>
    <property type="project" value="InterPro"/>
</dbReference>
<dbReference type="InterPro" id="IPR018252">
    <property type="entry name" value="Annexin_repeat_CS"/>
</dbReference>
<keyword evidence="8" id="KW-1185">Reference proteome</keyword>
<dbReference type="GO" id="GO:0005886">
    <property type="term" value="C:plasma membrane"/>
    <property type="evidence" value="ECO:0007669"/>
    <property type="project" value="TreeGrafter"/>
</dbReference>
<evidence type="ECO:0000256" key="4">
    <source>
        <dbReference type="ARBA" id="ARBA00023216"/>
    </source>
</evidence>
<sequence length="525" mass="58716">MNCVCFSHSYFQAFRGTVKPYGAFNANDDANALQKAMKGLGTDEDTIMKLLTARSNVQRQQIKAAYKTLFGKDLVDHLKSELGGKFESLIVGLMTAPIAYDAELLRHAIKGAGTDEKVLIEILASRTPDQVKEIIATYKNMYDHDLEHDVTGDTGGHFRRMLVILLQVRQDIKLFCMFQALFAAGEQKFGTDEEQFITILGNRSAAHLQRVFAAYMKLSGFEIEESIQRETSGSLEKILLAVVKCARSVPAYFAECLYHSMKGAGTDDETLIRIMVTRSEVDMLDIRKEFRRMFATSLHAMIKGDTAGDYRKSLVVFYEEHLCNPAMSFYVTDMLLLTVHSLGTVKPYGAFNANDDANALQKAMKGLGTDEDTIMKLLTARSNVQRQQIKAAYKTLFGKDLVDHLKSELGGKFESLIVGLMTAPIAYDAELLRHAIKGAGTDEKVLIEILASRTPDQVKEIIATYKNSRTGCFHSAHLRSFFEVDMLDIRKEFRRMFATSLHAMIKGDTSGDYRKCLLLLCGGED</sequence>
<dbReference type="Gene3D" id="1.10.220.10">
    <property type="entry name" value="Annexin"/>
    <property type="match status" value="7"/>
</dbReference>
<keyword evidence="4 6" id="KW-0041">Annexin</keyword>